<keyword evidence="1" id="KW-0812">Transmembrane</keyword>
<evidence type="ECO:0000313" key="2">
    <source>
        <dbReference type="EMBL" id="OLL27000.1"/>
    </source>
</evidence>
<accession>A0A1U7LWE4</accession>
<dbReference type="Proteomes" id="UP000186594">
    <property type="component" value="Unassembled WGS sequence"/>
</dbReference>
<gene>
    <name evidence="2" type="ORF">NEOLI_000015</name>
</gene>
<evidence type="ECO:0000313" key="3">
    <source>
        <dbReference type="Proteomes" id="UP000186594"/>
    </source>
</evidence>
<dbReference type="InterPro" id="IPR024338">
    <property type="entry name" value="MID1/Yam8"/>
</dbReference>
<keyword evidence="1" id="KW-0472">Membrane</keyword>
<feature type="transmembrane region" description="Helical" evidence="1">
    <location>
        <begin position="493"/>
        <end position="515"/>
    </location>
</feature>
<keyword evidence="1" id="KW-1133">Transmembrane helix</keyword>
<dbReference type="OrthoDB" id="5405745at2759"/>
<keyword evidence="3" id="KW-1185">Reference proteome</keyword>
<dbReference type="Pfam" id="PF12929">
    <property type="entry name" value="Mid1"/>
    <property type="match status" value="1"/>
</dbReference>
<dbReference type="OMA" id="YYGFLAM"/>
<dbReference type="GO" id="GO:0015275">
    <property type="term" value="F:stretch-activated, monoatomic cation-selective, calcium channel activity"/>
    <property type="evidence" value="ECO:0007669"/>
    <property type="project" value="EnsemblFungi"/>
</dbReference>
<dbReference type="STRING" id="1198029.A0A1U7LWE4"/>
<reference evidence="2 3" key="1">
    <citation type="submission" date="2016-04" db="EMBL/GenBank/DDBJ databases">
        <title>Evolutionary innovation and constraint leading to complex multicellularity in the Ascomycota.</title>
        <authorList>
            <person name="Cisse O."/>
            <person name="Nguyen A."/>
            <person name="Hewitt D.A."/>
            <person name="Jedd G."/>
            <person name="Stajich J.E."/>
        </authorList>
    </citation>
    <scope>NUCLEOTIDE SEQUENCE [LARGE SCALE GENOMIC DNA]</scope>
    <source>
        <strain evidence="2 3">DAH-3</strain>
    </source>
</reference>
<protein>
    <submittedName>
        <fullName evidence="2">Calcium influx-promoting protein ehs1</fullName>
    </submittedName>
</protein>
<proteinExistence type="predicted"/>
<comment type="caution">
    <text evidence="2">The sequence shown here is derived from an EMBL/GenBank/DDBJ whole genome shotgun (WGS) entry which is preliminary data.</text>
</comment>
<evidence type="ECO:0000256" key="1">
    <source>
        <dbReference type="SAM" id="Phobius"/>
    </source>
</evidence>
<dbReference type="GO" id="GO:0005886">
    <property type="term" value="C:plasma membrane"/>
    <property type="evidence" value="ECO:0007669"/>
    <property type="project" value="EnsemblFungi"/>
</dbReference>
<sequence length="517" mass="56779">MSLVHSFKFRRRKPLLLYGFPLFFTLLSLVSATSAAFSENIFHSNALVQRAADNSTLKLTDNSPSRLQVSPNTTQNWSFSPDFSVDRLYITFNTCSQPFQNSINGSAANPPSLKLYVSTLSDNSLPGPDSSLAQSAADAVLGFANFTLLNVGSTVFLGVYAPELGSNWQGGWYYEIAASSQAPIHAFSPGQMLFLTDTDSVSALLTSQNYTNAEPIPYDIYANPLSDNAILPTLSNSYCALLTNPSLIKDANVERSMTTRGLGHLPKEQFLLSGLNASTEYSLYLSLPNNKNDVNSGGTVFSPLLFKTKKFDNCQIIYNLDFCSEVAYAVPANPFRYSRDALKQEYDSYASSLFQNFTYSLQIIPCQANGESLYSLVRNCTDCSTAYKKWLCATTIPMCADVTDDDHGLTARPVNTSRVPQIDSLIQPGAYKEVKPCIGHCWELVQSCPVQLNFQCPTKYGLDIAYGDMETGCNELGVQPFVLNSANSIFVRWWTVLALIVILHSIVALSSSVVFPS</sequence>
<dbReference type="GO" id="GO:0098703">
    <property type="term" value="P:calcium ion import across plasma membrane"/>
    <property type="evidence" value="ECO:0007669"/>
    <property type="project" value="EnsemblFungi"/>
</dbReference>
<name>A0A1U7LWE4_NEOID</name>
<dbReference type="EMBL" id="LXFE01000126">
    <property type="protein sequence ID" value="OLL27000.1"/>
    <property type="molecule type" value="Genomic_DNA"/>
</dbReference>
<dbReference type="PANTHER" id="PTHR39142">
    <property type="entry name" value="MID1P"/>
    <property type="match status" value="1"/>
</dbReference>
<dbReference type="AlphaFoldDB" id="A0A1U7LWE4"/>
<dbReference type="PANTHER" id="PTHR39142:SF1">
    <property type="entry name" value="AEL197CP"/>
    <property type="match status" value="1"/>
</dbReference>
<organism evidence="2 3">
    <name type="scientific">Neolecta irregularis (strain DAH-3)</name>
    <dbReference type="NCBI Taxonomy" id="1198029"/>
    <lineage>
        <taxon>Eukaryota</taxon>
        <taxon>Fungi</taxon>
        <taxon>Dikarya</taxon>
        <taxon>Ascomycota</taxon>
        <taxon>Taphrinomycotina</taxon>
        <taxon>Neolectales</taxon>
        <taxon>Neolectaceae</taxon>
        <taxon>Neolecta</taxon>
    </lineage>
</organism>